<evidence type="ECO:0000256" key="4">
    <source>
        <dbReference type="ARBA" id="ARBA00023002"/>
    </source>
</evidence>
<name>A0A939GM09_9BACT</name>
<evidence type="ECO:0000256" key="6">
    <source>
        <dbReference type="ARBA" id="ARBA00023136"/>
    </source>
</evidence>
<keyword evidence="4" id="KW-0560">Oxidoreductase</keyword>
<gene>
    <name evidence="9" type="ORF">J2I47_22215</name>
</gene>
<proteinExistence type="predicted"/>
<evidence type="ECO:0000256" key="1">
    <source>
        <dbReference type="ARBA" id="ARBA00004127"/>
    </source>
</evidence>
<dbReference type="EMBL" id="JAFMYV010000013">
    <property type="protein sequence ID" value="MBO0939285.1"/>
    <property type="molecule type" value="Genomic_DNA"/>
</dbReference>
<dbReference type="GO" id="GO:0050479">
    <property type="term" value="F:glyceryl-ether monooxygenase activity"/>
    <property type="evidence" value="ECO:0007669"/>
    <property type="project" value="TreeGrafter"/>
</dbReference>
<organism evidence="9 10">
    <name type="scientific">Fibrella rubiginis</name>
    <dbReference type="NCBI Taxonomy" id="2817060"/>
    <lineage>
        <taxon>Bacteria</taxon>
        <taxon>Pseudomonadati</taxon>
        <taxon>Bacteroidota</taxon>
        <taxon>Cytophagia</taxon>
        <taxon>Cytophagales</taxon>
        <taxon>Spirosomataceae</taxon>
        <taxon>Fibrella</taxon>
    </lineage>
</organism>
<accession>A0A939GM09</accession>
<evidence type="ECO:0000313" key="10">
    <source>
        <dbReference type="Proteomes" id="UP000664034"/>
    </source>
</evidence>
<dbReference type="PANTHER" id="PTHR21624:SF1">
    <property type="entry name" value="ALKYLGLYCEROL MONOOXYGENASE"/>
    <property type="match status" value="1"/>
</dbReference>
<evidence type="ECO:0000259" key="8">
    <source>
        <dbReference type="Pfam" id="PF04116"/>
    </source>
</evidence>
<evidence type="ECO:0000256" key="5">
    <source>
        <dbReference type="ARBA" id="ARBA00023098"/>
    </source>
</evidence>
<dbReference type="GO" id="GO:0006643">
    <property type="term" value="P:membrane lipid metabolic process"/>
    <property type="evidence" value="ECO:0007669"/>
    <property type="project" value="TreeGrafter"/>
</dbReference>
<dbReference type="GO" id="GO:0016020">
    <property type="term" value="C:membrane"/>
    <property type="evidence" value="ECO:0007669"/>
    <property type="project" value="GOC"/>
</dbReference>
<dbReference type="Pfam" id="PF04116">
    <property type="entry name" value="FA_hydroxylase"/>
    <property type="match status" value="1"/>
</dbReference>
<feature type="domain" description="Fatty acid hydroxylase" evidence="8">
    <location>
        <begin position="95"/>
        <end position="232"/>
    </location>
</feature>
<dbReference type="GO" id="GO:0008610">
    <property type="term" value="P:lipid biosynthetic process"/>
    <property type="evidence" value="ECO:0007669"/>
    <property type="project" value="InterPro"/>
</dbReference>
<dbReference type="AlphaFoldDB" id="A0A939GM09"/>
<feature type="transmembrane region" description="Helical" evidence="7">
    <location>
        <begin position="7"/>
        <end position="30"/>
    </location>
</feature>
<evidence type="ECO:0000256" key="2">
    <source>
        <dbReference type="ARBA" id="ARBA00022692"/>
    </source>
</evidence>
<evidence type="ECO:0000256" key="3">
    <source>
        <dbReference type="ARBA" id="ARBA00022989"/>
    </source>
</evidence>
<dbReference type="GO" id="GO:0012505">
    <property type="term" value="C:endomembrane system"/>
    <property type="evidence" value="ECO:0007669"/>
    <property type="project" value="UniProtKB-SubCell"/>
</dbReference>
<feature type="transmembrane region" description="Helical" evidence="7">
    <location>
        <begin position="50"/>
        <end position="71"/>
    </location>
</feature>
<comment type="caution">
    <text evidence="9">The sequence shown here is derived from an EMBL/GenBank/DDBJ whole genome shotgun (WGS) entry which is preliminary data.</text>
</comment>
<dbReference type="Proteomes" id="UP000664034">
    <property type="component" value="Unassembled WGS sequence"/>
</dbReference>
<reference evidence="9" key="1">
    <citation type="submission" date="2021-03" db="EMBL/GenBank/DDBJ databases">
        <title>Fibrella sp. HMF5335 genome sequencing and assembly.</title>
        <authorList>
            <person name="Kang H."/>
            <person name="Kim H."/>
            <person name="Bae S."/>
            <person name="Joh K."/>
        </authorList>
    </citation>
    <scope>NUCLEOTIDE SEQUENCE</scope>
    <source>
        <strain evidence="9">HMF5335</strain>
    </source>
</reference>
<dbReference type="InterPro" id="IPR006694">
    <property type="entry name" value="Fatty_acid_hydroxylase"/>
</dbReference>
<sequence>MQSLIRYFANVPDVHRVLLLTVSIAFFWWLEHAKSLVATGRSWHHALTNATFVFTGAVVQLFFGYALLNTLNWTAHHHWGLVRLLPVDQHPVLDFALSFLLLDLLEYVYHVFMHRYSYLWRFHAVHHADPAIDVSTVLREHPGETAIRLAFLTVWVFISGITFWALMARQFIQIVSNVAAHAHLRLPEQLDRVLSWVLVTPNMHHVHHHEKQPYTDSNYGDVLSIWDRLFGTFRRMRAEQIVFGLDTVNEPVEGVSFGHLLMQPFQGRPTPKLPANIPISQPASAHSMAGTTNIDA</sequence>
<feature type="transmembrane region" description="Helical" evidence="7">
    <location>
        <begin position="146"/>
        <end position="166"/>
    </location>
</feature>
<keyword evidence="3 7" id="KW-1133">Transmembrane helix</keyword>
<protein>
    <submittedName>
        <fullName evidence="9">Sterol desaturase family protein</fullName>
    </submittedName>
</protein>
<keyword evidence="5" id="KW-0443">Lipid metabolism</keyword>
<evidence type="ECO:0000313" key="9">
    <source>
        <dbReference type="EMBL" id="MBO0939285.1"/>
    </source>
</evidence>
<dbReference type="RefSeq" id="WP_207366812.1">
    <property type="nucleotide sequence ID" value="NZ_JAFMYV010000013.1"/>
</dbReference>
<keyword evidence="6 7" id="KW-0472">Membrane</keyword>
<dbReference type="GO" id="GO:0005506">
    <property type="term" value="F:iron ion binding"/>
    <property type="evidence" value="ECO:0007669"/>
    <property type="project" value="InterPro"/>
</dbReference>
<keyword evidence="10" id="KW-1185">Reference proteome</keyword>
<comment type="subcellular location">
    <subcellularLocation>
        <location evidence="1">Endomembrane system</location>
        <topology evidence="1">Multi-pass membrane protein</topology>
    </subcellularLocation>
</comment>
<keyword evidence="2 7" id="KW-0812">Transmembrane</keyword>
<evidence type="ECO:0000256" key="7">
    <source>
        <dbReference type="SAM" id="Phobius"/>
    </source>
</evidence>
<dbReference type="InterPro" id="IPR051689">
    <property type="entry name" value="Sterol_desaturase/TMEM195"/>
</dbReference>
<dbReference type="PANTHER" id="PTHR21624">
    <property type="entry name" value="STEROL DESATURASE-RELATED PROTEIN"/>
    <property type="match status" value="1"/>
</dbReference>